<dbReference type="GO" id="GO:0006355">
    <property type="term" value="P:regulation of DNA-templated transcription"/>
    <property type="evidence" value="ECO:0007669"/>
    <property type="project" value="InterPro"/>
</dbReference>
<proteinExistence type="predicted"/>
<organism evidence="1">
    <name type="scientific">hydrocarbon metagenome</name>
    <dbReference type="NCBI Taxonomy" id="938273"/>
    <lineage>
        <taxon>unclassified sequences</taxon>
        <taxon>metagenomes</taxon>
        <taxon>ecological metagenomes</taxon>
    </lineage>
</organism>
<dbReference type="AlphaFoldDB" id="A0A0W8FAM0"/>
<evidence type="ECO:0000313" key="1">
    <source>
        <dbReference type="EMBL" id="KUG17882.1"/>
    </source>
</evidence>
<protein>
    <recommendedName>
        <fullName evidence="2">Ribbon-helix-helix protein CopG domain-containing protein</fullName>
    </recommendedName>
</protein>
<dbReference type="EMBL" id="LNQE01001416">
    <property type="protein sequence ID" value="KUG17882.1"/>
    <property type="molecule type" value="Genomic_DNA"/>
</dbReference>
<evidence type="ECO:0008006" key="2">
    <source>
        <dbReference type="Google" id="ProtNLM"/>
    </source>
</evidence>
<dbReference type="InterPro" id="IPR010985">
    <property type="entry name" value="Ribbon_hlx_hlx"/>
</dbReference>
<accession>A0A0W8FAM0</accession>
<sequence length="114" mass="12797">MDASKKGMPPPASVSIGSKIAPEQAAQIRELIEAGLYLDESDFVRDAIRHRLSEIKVIKCREVDFQTAKKEILGYYKARGEAYPDEAARDLELDFDLVMKATGELRREGRLVEA</sequence>
<dbReference type="SUPFAM" id="SSF47598">
    <property type="entry name" value="Ribbon-helix-helix"/>
    <property type="match status" value="1"/>
</dbReference>
<name>A0A0W8FAM0_9ZZZZ</name>
<gene>
    <name evidence="1" type="ORF">ASZ90_012413</name>
</gene>
<reference evidence="1" key="1">
    <citation type="journal article" date="2015" name="Proc. Natl. Acad. Sci. U.S.A.">
        <title>Networks of energetic and metabolic interactions define dynamics in microbial communities.</title>
        <authorList>
            <person name="Embree M."/>
            <person name="Liu J.K."/>
            <person name="Al-Bassam M.M."/>
            <person name="Zengler K."/>
        </authorList>
    </citation>
    <scope>NUCLEOTIDE SEQUENCE</scope>
</reference>
<dbReference type="CDD" id="cd22231">
    <property type="entry name" value="RHH_NikR_HicB-like"/>
    <property type="match status" value="1"/>
</dbReference>
<comment type="caution">
    <text evidence="1">The sequence shown here is derived from an EMBL/GenBank/DDBJ whole genome shotgun (WGS) entry which is preliminary data.</text>
</comment>